<dbReference type="PANTHER" id="PTHR47816:SF4">
    <property type="entry name" value="RIBOSOMAL RNA SMALL SUBUNIT METHYLTRANSFERASE C"/>
    <property type="match status" value="1"/>
</dbReference>
<organism evidence="4 5">
    <name type="scientific">Microbacterium rhizomatis</name>
    <dbReference type="NCBI Taxonomy" id="1631477"/>
    <lineage>
        <taxon>Bacteria</taxon>
        <taxon>Bacillati</taxon>
        <taxon>Actinomycetota</taxon>
        <taxon>Actinomycetes</taxon>
        <taxon>Micrococcales</taxon>
        <taxon>Microbacteriaceae</taxon>
        <taxon>Microbacterium</taxon>
    </lineage>
</organism>
<reference evidence="5" key="1">
    <citation type="submission" date="2019-09" db="EMBL/GenBank/DDBJ databases">
        <title>Mumia zhuanghuii sp. nov. isolated from the intestinal contents of plateau pika (Ochotona curzoniae) in the Qinghai-Tibet plateau of China.</title>
        <authorList>
            <person name="Tian Z."/>
        </authorList>
    </citation>
    <scope>NUCLEOTIDE SEQUENCE [LARGE SCALE GENOMIC DNA]</scope>
    <source>
        <strain evidence="5">JCM 30598</strain>
    </source>
</reference>
<comment type="caution">
    <text evidence="4">The sequence shown here is derived from an EMBL/GenBank/DDBJ whole genome shotgun (WGS) entry which is preliminary data.</text>
</comment>
<dbReference type="GO" id="GO:0008757">
    <property type="term" value="F:S-adenosylmethionine-dependent methyltransferase activity"/>
    <property type="evidence" value="ECO:0007669"/>
    <property type="project" value="InterPro"/>
</dbReference>
<dbReference type="AlphaFoldDB" id="A0A5J5J4R7"/>
<protein>
    <submittedName>
        <fullName evidence="4">Methyltransferase</fullName>
    </submittedName>
</protein>
<dbReference type="InterPro" id="IPR007848">
    <property type="entry name" value="Small_mtfrase_dom"/>
</dbReference>
<evidence type="ECO:0000256" key="2">
    <source>
        <dbReference type="ARBA" id="ARBA00022679"/>
    </source>
</evidence>
<dbReference type="InterPro" id="IPR029063">
    <property type="entry name" value="SAM-dependent_MTases_sf"/>
</dbReference>
<dbReference type="InterPro" id="IPR046977">
    <property type="entry name" value="RsmC/RlmG"/>
</dbReference>
<keyword evidence="1 4" id="KW-0489">Methyltransferase</keyword>
<dbReference type="PANTHER" id="PTHR47816">
    <property type="entry name" value="RIBOSOMAL RNA SMALL SUBUNIT METHYLTRANSFERASE C"/>
    <property type="match status" value="1"/>
</dbReference>
<gene>
    <name evidence="4" type="ORF">F6B43_05250</name>
</gene>
<dbReference type="RefSeq" id="WP_150447793.1">
    <property type="nucleotide sequence ID" value="NZ_VYSA01000001.1"/>
</dbReference>
<evidence type="ECO:0000259" key="3">
    <source>
        <dbReference type="Pfam" id="PF05175"/>
    </source>
</evidence>
<keyword evidence="2 4" id="KW-0808">Transferase</keyword>
<feature type="domain" description="Methyltransferase small" evidence="3">
    <location>
        <begin position="29"/>
        <end position="197"/>
    </location>
</feature>
<name>A0A5J5J4R7_9MICO</name>
<evidence type="ECO:0000256" key="1">
    <source>
        <dbReference type="ARBA" id="ARBA00022603"/>
    </source>
</evidence>
<dbReference type="CDD" id="cd02440">
    <property type="entry name" value="AdoMet_MTases"/>
    <property type="match status" value="1"/>
</dbReference>
<dbReference type="SUPFAM" id="SSF53335">
    <property type="entry name" value="S-adenosyl-L-methionine-dependent methyltransferases"/>
    <property type="match status" value="1"/>
</dbReference>
<dbReference type="EMBL" id="VYSA01000001">
    <property type="protein sequence ID" value="KAA9111022.1"/>
    <property type="molecule type" value="Genomic_DNA"/>
</dbReference>
<dbReference type="Proteomes" id="UP000325827">
    <property type="component" value="Unassembled WGS sequence"/>
</dbReference>
<sequence length="215" mass="23187">MGSDHYFSASPASPENLRRIRVSIGGRDIEVTTAGGVFSPDHIDTGTAVLLANTPPPPPGGHLLDLGCGWGPIALSLATAAPHATVWAVDVNERALDLVRRNSAALGLDNVNAVLPDDVPADVTFRTIRSNPPIRVGKNELHGLLERWIPRLDERSDAWLVVQRNLGSDSLQRWLAASFPHGFSVHRTATGRGFRVLKVRRHGSPITDPISTIES</sequence>
<keyword evidence="5" id="KW-1185">Reference proteome</keyword>
<dbReference type="GO" id="GO:0032259">
    <property type="term" value="P:methylation"/>
    <property type="evidence" value="ECO:0007669"/>
    <property type="project" value="UniProtKB-KW"/>
</dbReference>
<dbReference type="Gene3D" id="3.40.50.150">
    <property type="entry name" value="Vaccinia Virus protein VP39"/>
    <property type="match status" value="1"/>
</dbReference>
<dbReference type="Pfam" id="PF05175">
    <property type="entry name" value="MTS"/>
    <property type="match status" value="1"/>
</dbReference>
<evidence type="ECO:0000313" key="4">
    <source>
        <dbReference type="EMBL" id="KAA9111022.1"/>
    </source>
</evidence>
<accession>A0A5J5J4R7</accession>
<dbReference type="OrthoDB" id="9764961at2"/>
<evidence type="ECO:0000313" key="5">
    <source>
        <dbReference type="Proteomes" id="UP000325827"/>
    </source>
</evidence>
<proteinExistence type="predicted"/>